<protein>
    <submittedName>
        <fullName evidence="1">Uncharacterized mitochondrial protein AtMg00810-like</fullName>
    </submittedName>
</protein>
<dbReference type="AlphaFoldDB" id="A0A1S4CD68"/>
<name>A0A1S4CD68_TOBAC</name>
<dbReference type="PaxDb" id="4097-A0A1S4CD68"/>
<proteinExistence type="predicted"/>
<dbReference type="PANTHER" id="PTHR11439:SF470">
    <property type="entry name" value="CYSTEINE-RICH RLK (RECEPTOR-LIKE PROTEIN KINASE) 8"/>
    <property type="match status" value="1"/>
</dbReference>
<dbReference type="PANTHER" id="PTHR11439">
    <property type="entry name" value="GAG-POL-RELATED RETROTRANSPOSON"/>
    <property type="match status" value="1"/>
</dbReference>
<accession>A0A1S4CD68</accession>
<dbReference type="STRING" id="4097.A0A1S4CD68"/>
<organism evidence="1">
    <name type="scientific">Nicotiana tabacum</name>
    <name type="common">Common tobacco</name>
    <dbReference type="NCBI Taxonomy" id="4097"/>
    <lineage>
        <taxon>Eukaryota</taxon>
        <taxon>Viridiplantae</taxon>
        <taxon>Streptophyta</taxon>
        <taxon>Embryophyta</taxon>
        <taxon>Tracheophyta</taxon>
        <taxon>Spermatophyta</taxon>
        <taxon>Magnoliopsida</taxon>
        <taxon>eudicotyledons</taxon>
        <taxon>Gunneridae</taxon>
        <taxon>Pentapetalae</taxon>
        <taxon>asterids</taxon>
        <taxon>lamiids</taxon>
        <taxon>Solanales</taxon>
        <taxon>Solanaceae</taxon>
        <taxon>Nicotianoideae</taxon>
        <taxon>Nicotianeae</taxon>
        <taxon>Nicotiana</taxon>
    </lineage>
</organism>
<sequence>MAAQKLFLDHQLKVKDRGSIHYFLGLEVTKVPQGYVVNQYKYTMDLLQEFHCLDVKPVLTPLNAHAKLSPDVGDPLPDPSLYRRLISKKNFLEYTVLDISFLVQHLNQFLISPKVPHMLVALHALRYLLNAHSQGILLNNTADFSLHAYSNSEWVACLISRKSVAEYYIVLGVLLFPRNPNSNKLFHYLLQRQNIEPSGRLLLRLPGWFVYFVT</sequence>
<dbReference type="OrthoDB" id="414945at2759"/>
<dbReference type="KEGG" id="nta:107817740"/>
<reference evidence="1" key="1">
    <citation type="submission" date="2025-08" db="UniProtKB">
        <authorList>
            <consortium name="RefSeq"/>
        </authorList>
    </citation>
    <scope>IDENTIFICATION</scope>
</reference>
<evidence type="ECO:0000313" key="1">
    <source>
        <dbReference type="RefSeq" id="XP_016499090.1"/>
    </source>
</evidence>
<dbReference type="RefSeq" id="XP_016499090.1">
    <property type="nucleotide sequence ID" value="XM_016643604.1"/>
</dbReference>
<gene>
    <name evidence="1" type="primary">LOC107817740</name>
</gene>